<dbReference type="GO" id="GO:0016074">
    <property type="term" value="P:sno(s)RNA metabolic process"/>
    <property type="evidence" value="ECO:0007669"/>
    <property type="project" value="EnsemblFungi"/>
</dbReference>
<accession>I2GVD1</accession>
<dbReference type="PANTHER" id="PTHR13483:SF3">
    <property type="entry name" value="BOX C_D SNORNA PROTEIN 1"/>
    <property type="match status" value="1"/>
</dbReference>
<dbReference type="OMA" id="QRDFNFL"/>
<evidence type="ECO:0000259" key="9">
    <source>
        <dbReference type="PROSITE" id="PS51083"/>
    </source>
</evidence>
<feature type="region of interest" description="Disordered" evidence="8">
    <location>
        <begin position="303"/>
        <end position="334"/>
    </location>
</feature>
<organism evidence="10 11">
    <name type="scientific">Henningerozyma blattae (strain ATCC 34711 / CBS 6284 / DSM 70876 / NBRC 10599 / NRRL Y-10934 / UCD 77-7)</name>
    <name type="common">Yeast</name>
    <name type="synonym">Tetrapisispora blattae</name>
    <dbReference type="NCBI Taxonomy" id="1071380"/>
    <lineage>
        <taxon>Eukaryota</taxon>
        <taxon>Fungi</taxon>
        <taxon>Dikarya</taxon>
        <taxon>Ascomycota</taxon>
        <taxon>Saccharomycotina</taxon>
        <taxon>Saccharomycetes</taxon>
        <taxon>Saccharomycetales</taxon>
        <taxon>Saccharomycetaceae</taxon>
        <taxon>Henningerozyma</taxon>
    </lineage>
</organism>
<dbReference type="STRING" id="1071380.I2GVD1"/>
<keyword evidence="11" id="KW-1185">Reference proteome</keyword>
<evidence type="ECO:0000256" key="5">
    <source>
        <dbReference type="ARBA" id="ARBA00049598"/>
    </source>
</evidence>
<dbReference type="EMBL" id="HE806316">
    <property type="protein sequence ID" value="CCH58083.1"/>
    <property type="molecule type" value="Genomic_DNA"/>
</dbReference>
<evidence type="ECO:0000256" key="1">
    <source>
        <dbReference type="ARBA" id="ARBA00022553"/>
    </source>
</evidence>
<feature type="region of interest" description="Disordered" evidence="8">
    <location>
        <begin position="352"/>
        <end position="426"/>
    </location>
</feature>
<evidence type="ECO:0000256" key="3">
    <source>
        <dbReference type="ARBA" id="ARBA00022771"/>
    </source>
</evidence>
<dbReference type="InterPro" id="IPR057721">
    <property type="entry name" value="BCD1_alpha/beta"/>
</dbReference>
<gene>
    <name evidence="10" type="primary">TBLA0A02840</name>
    <name evidence="10" type="ORF">TBLA_0A02840</name>
</gene>
<feature type="compositionally biased region" description="Basic and acidic residues" evidence="8">
    <location>
        <begin position="310"/>
        <end position="319"/>
    </location>
</feature>
<keyword evidence="1" id="KW-0597">Phosphoprotein</keyword>
<dbReference type="OrthoDB" id="272357at2759"/>
<dbReference type="Pfam" id="PF04438">
    <property type="entry name" value="zf-HIT"/>
    <property type="match status" value="1"/>
</dbReference>
<keyword evidence="4" id="KW-0862">Zinc</keyword>
<dbReference type="AlphaFoldDB" id="I2GVD1"/>
<evidence type="ECO:0000256" key="2">
    <source>
        <dbReference type="ARBA" id="ARBA00022723"/>
    </source>
</evidence>
<name>I2GVD1_HENB6</name>
<dbReference type="Pfam" id="PF25790">
    <property type="entry name" value="BCD1"/>
    <property type="match status" value="1"/>
</dbReference>
<sequence>MTTLCDVCQKSEFKYKCPKCMKKTCSLACSKSHKTTDKCSGKNDTATNYISSEIIKGADDEKHESNVIVQRDYNYLIGMKREIELQIKDGKNKNKRAFQGINKNVIFNKKNTMNKKSKHDATDSNADSRPSIQKLIRRGVNCIMVPKGMQRSLQNKSKWETALGLFVWSIEWVLFSSDPSTGPFKYVSHRVKETDTISDGIGKIIYEKFVEYYGLPNEETKTLRKEKIVASKIKFYTKWFPQNSTQLDSKTLVPIDFKDKCIGELFRNKTVIEFPTIFIVKNIRDIPSEYTVLEKEPVEVISKQNSNHDIQNDTRDAHMQTKSHNRQNKINLDGKDSKYIQSSIQRSNIPLNLTVSAPKKPHSKGNLLNLEGYSSSDSESDSEDSKPEEVSSRNPFDQSTLPLTINVNSEKTLDNDSENDDYTPGL</sequence>
<evidence type="ECO:0000256" key="4">
    <source>
        <dbReference type="ARBA" id="ARBA00022833"/>
    </source>
</evidence>
<dbReference type="GO" id="GO:0008270">
    <property type="term" value="F:zinc ion binding"/>
    <property type="evidence" value="ECO:0007669"/>
    <property type="project" value="UniProtKB-UniRule"/>
</dbReference>
<dbReference type="InterPro" id="IPR007529">
    <property type="entry name" value="Znf_HIT"/>
</dbReference>
<dbReference type="InParanoid" id="I2GVD1"/>
<keyword evidence="3 7" id="KW-0863">Zinc-finger</keyword>
<dbReference type="RefSeq" id="XP_004177602.1">
    <property type="nucleotide sequence ID" value="XM_004177554.1"/>
</dbReference>
<dbReference type="GO" id="GO:0000492">
    <property type="term" value="P:box C/D snoRNP assembly"/>
    <property type="evidence" value="ECO:0007669"/>
    <property type="project" value="EnsemblFungi"/>
</dbReference>
<dbReference type="HOGENOM" id="CLU_025524_2_2_1"/>
<reference evidence="10 11" key="1">
    <citation type="journal article" date="2011" name="Proc. Natl. Acad. Sci. U.S.A.">
        <title>Evolutionary erosion of yeast sex chromosomes by mating-type switching accidents.</title>
        <authorList>
            <person name="Gordon J.L."/>
            <person name="Armisen D."/>
            <person name="Proux-Wera E."/>
            <person name="Oheigeartaigh S.S."/>
            <person name="Byrne K.P."/>
            <person name="Wolfe K.H."/>
        </authorList>
    </citation>
    <scope>NUCLEOTIDE SEQUENCE [LARGE SCALE GENOMIC DNA]</scope>
    <source>
        <strain evidence="11">ATCC 34711 / CBS 6284 / DSM 70876 / NBRC 10599 / NRRL Y-10934 / UCD 77-7</strain>
    </source>
</reference>
<feature type="compositionally biased region" description="Polar residues" evidence="8">
    <location>
        <begin position="393"/>
        <end position="410"/>
    </location>
</feature>
<feature type="domain" description="HIT-type" evidence="9">
    <location>
        <begin position="5"/>
        <end position="39"/>
    </location>
</feature>
<comment type="similarity">
    <text evidence="6">Belongs to the BCD1 family.</text>
</comment>
<evidence type="ECO:0000256" key="6">
    <source>
        <dbReference type="ARBA" id="ARBA00049654"/>
    </source>
</evidence>
<evidence type="ECO:0000256" key="7">
    <source>
        <dbReference type="PROSITE-ProRule" id="PRU00453"/>
    </source>
</evidence>
<feature type="compositionally biased region" description="Acidic residues" evidence="8">
    <location>
        <begin position="415"/>
        <end position="426"/>
    </location>
</feature>
<keyword evidence="2" id="KW-0479">Metal-binding</keyword>
<dbReference type="KEGG" id="tbl:TBLA_0A02840"/>
<dbReference type="PROSITE" id="PS51083">
    <property type="entry name" value="ZF_HIT"/>
    <property type="match status" value="1"/>
</dbReference>
<dbReference type="FunCoup" id="I2GVD1">
    <property type="interactions" value="140"/>
</dbReference>
<evidence type="ECO:0000313" key="11">
    <source>
        <dbReference type="Proteomes" id="UP000002866"/>
    </source>
</evidence>
<dbReference type="GO" id="GO:0030515">
    <property type="term" value="F:snoRNA binding"/>
    <property type="evidence" value="ECO:0007669"/>
    <property type="project" value="EnsemblFungi"/>
</dbReference>
<dbReference type="GO" id="GO:0048254">
    <property type="term" value="P:snoRNA localization"/>
    <property type="evidence" value="ECO:0007669"/>
    <property type="project" value="TreeGrafter"/>
</dbReference>
<evidence type="ECO:0000256" key="8">
    <source>
        <dbReference type="SAM" id="MobiDB-lite"/>
    </source>
</evidence>
<dbReference type="InterPro" id="IPR051639">
    <property type="entry name" value="BCD1"/>
</dbReference>
<dbReference type="CDD" id="cd23023">
    <property type="entry name" value="zf-HIT_BCD1"/>
    <property type="match status" value="1"/>
</dbReference>
<dbReference type="GeneID" id="14492929"/>
<proteinExistence type="inferred from homology"/>
<dbReference type="PANTHER" id="PTHR13483">
    <property type="entry name" value="BOX C_D SNORNA PROTEIN 1-RELATED"/>
    <property type="match status" value="1"/>
</dbReference>
<evidence type="ECO:0000313" key="10">
    <source>
        <dbReference type="EMBL" id="CCH58083.1"/>
    </source>
</evidence>
<dbReference type="GO" id="GO:0070761">
    <property type="term" value="C:pre-snoRNP complex"/>
    <property type="evidence" value="ECO:0007669"/>
    <property type="project" value="TreeGrafter"/>
</dbReference>
<dbReference type="GO" id="GO:0000463">
    <property type="term" value="P:maturation of LSU-rRNA from tricistronic rRNA transcript (SSU-rRNA, 5.8S rRNA, LSU-rRNA)"/>
    <property type="evidence" value="ECO:0007669"/>
    <property type="project" value="TreeGrafter"/>
</dbReference>
<dbReference type="Proteomes" id="UP000002866">
    <property type="component" value="Chromosome 1"/>
</dbReference>
<comment type="function">
    <text evidence="5">Required for box C/D snoRNAs accumulation involved in snoRNA processing, snoRNA transport to the nucleolus and ribosome biogenesis.</text>
</comment>
<dbReference type="eggNOG" id="KOG2858">
    <property type="taxonomic scope" value="Eukaryota"/>
</dbReference>
<dbReference type="SUPFAM" id="SSF144232">
    <property type="entry name" value="HIT/MYND zinc finger-like"/>
    <property type="match status" value="1"/>
</dbReference>
<dbReference type="Gene3D" id="3.30.60.190">
    <property type="match status" value="1"/>
</dbReference>
<dbReference type="GO" id="GO:0005634">
    <property type="term" value="C:nucleus"/>
    <property type="evidence" value="ECO:0007669"/>
    <property type="project" value="TreeGrafter"/>
</dbReference>
<protein>
    <recommendedName>
        <fullName evidence="9">HIT-type domain-containing protein</fullName>
    </recommendedName>
</protein>